<keyword evidence="3" id="KW-1185">Reference proteome</keyword>
<reference evidence="2" key="1">
    <citation type="journal article" date="2020" name="Stud. Mycol.">
        <title>101 Dothideomycetes genomes: a test case for predicting lifestyles and emergence of pathogens.</title>
        <authorList>
            <person name="Haridas S."/>
            <person name="Albert R."/>
            <person name="Binder M."/>
            <person name="Bloem J."/>
            <person name="Labutti K."/>
            <person name="Salamov A."/>
            <person name="Andreopoulos B."/>
            <person name="Baker S."/>
            <person name="Barry K."/>
            <person name="Bills G."/>
            <person name="Bluhm B."/>
            <person name="Cannon C."/>
            <person name="Castanera R."/>
            <person name="Culley D."/>
            <person name="Daum C."/>
            <person name="Ezra D."/>
            <person name="Gonzalez J."/>
            <person name="Henrissat B."/>
            <person name="Kuo A."/>
            <person name="Liang C."/>
            <person name="Lipzen A."/>
            <person name="Lutzoni F."/>
            <person name="Magnuson J."/>
            <person name="Mondo S."/>
            <person name="Nolan M."/>
            <person name="Ohm R."/>
            <person name="Pangilinan J."/>
            <person name="Park H.-J."/>
            <person name="Ramirez L."/>
            <person name="Alfaro M."/>
            <person name="Sun H."/>
            <person name="Tritt A."/>
            <person name="Yoshinaga Y."/>
            <person name="Zwiers L.-H."/>
            <person name="Turgeon B."/>
            <person name="Goodwin S."/>
            <person name="Spatafora J."/>
            <person name="Crous P."/>
            <person name="Grigoriev I."/>
        </authorList>
    </citation>
    <scope>NUCLEOTIDE SEQUENCE</scope>
    <source>
        <strain evidence="2">CBS 113818</strain>
    </source>
</reference>
<feature type="compositionally biased region" description="Basic and acidic residues" evidence="1">
    <location>
        <begin position="46"/>
        <end position="57"/>
    </location>
</feature>
<organism evidence="2 3">
    <name type="scientific">Ophiobolus disseminans</name>
    <dbReference type="NCBI Taxonomy" id="1469910"/>
    <lineage>
        <taxon>Eukaryota</taxon>
        <taxon>Fungi</taxon>
        <taxon>Dikarya</taxon>
        <taxon>Ascomycota</taxon>
        <taxon>Pezizomycotina</taxon>
        <taxon>Dothideomycetes</taxon>
        <taxon>Pleosporomycetidae</taxon>
        <taxon>Pleosporales</taxon>
        <taxon>Pleosporineae</taxon>
        <taxon>Phaeosphaeriaceae</taxon>
        <taxon>Ophiobolus</taxon>
    </lineage>
</organism>
<feature type="region of interest" description="Disordered" evidence="1">
    <location>
        <begin position="135"/>
        <end position="182"/>
    </location>
</feature>
<feature type="compositionally biased region" description="Basic and acidic residues" evidence="1">
    <location>
        <begin position="135"/>
        <end position="150"/>
    </location>
</feature>
<evidence type="ECO:0000256" key="1">
    <source>
        <dbReference type="SAM" id="MobiDB-lite"/>
    </source>
</evidence>
<feature type="compositionally biased region" description="Acidic residues" evidence="1">
    <location>
        <begin position="58"/>
        <end position="69"/>
    </location>
</feature>
<evidence type="ECO:0000313" key="2">
    <source>
        <dbReference type="EMBL" id="KAF2820776.1"/>
    </source>
</evidence>
<feature type="compositionally biased region" description="Low complexity" evidence="1">
    <location>
        <begin position="151"/>
        <end position="162"/>
    </location>
</feature>
<feature type="compositionally biased region" description="Basic residues" evidence="1">
    <location>
        <begin position="1"/>
        <end position="12"/>
    </location>
</feature>
<protein>
    <submittedName>
        <fullName evidence="2">Uncharacterized protein</fullName>
    </submittedName>
</protein>
<sequence length="182" mass="20545">MPPLRRSNRASNKRSETATQQPVVKSSRPIRGARMSAPLRPYQLEDSDHQERTIRYSEEEEESNDEGITEDVYNNCRTIASQQPSSEDYMATRVVRTSALPHERSPTPLPPVQPSFVHGANFSIWTASDILPQGERRHYTPREQLADAKTTRGTSRSTTRRTAYIDITGERPVQMHGPAPSS</sequence>
<accession>A0A6A6ZIH1</accession>
<gene>
    <name evidence="2" type="ORF">CC86DRAFT_411597</name>
</gene>
<feature type="region of interest" description="Disordered" evidence="1">
    <location>
        <begin position="1"/>
        <end position="71"/>
    </location>
</feature>
<evidence type="ECO:0000313" key="3">
    <source>
        <dbReference type="Proteomes" id="UP000799424"/>
    </source>
</evidence>
<dbReference type="AlphaFoldDB" id="A0A6A6ZIH1"/>
<dbReference type="EMBL" id="MU006239">
    <property type="protein sequence ID" value="KAF2820776.1"/>
    <property type="molecule type" value="Genomic_DNA"/>
</dbReference>
<proteinExistence type="predicted"/>
<name>A0A6A6ZIH1_9PLEO</name>
<dbReference type="Proteomes" id="UP000799424">
    <property type="component" value="Unassembled WGS sequence"/>
</dbReference>